<proteinExistence type="predicted"/>
<evidence type="ECO:0000313" key="1">
    <source>
        <dbReference type="EMBL" id="JAD17319.1"/>
    </source>
</evidence>
<sequence length="21" mass="2604">MSHLISLKQMPRCPHRKLEWI</sequence>
<accession>A0A0A8XTK2</accession>
<reference evidence="1" key="2">
    <citation type="journal article" date="2015" name="Data Brief">
        <title>Shoot transcriptome of the giant reed, Arundo donax.</title>
        <authorList>
            <person name="Barrero R.A."/>
            <person name="Guerrero F.D."/>
            <person name="Moolhuijzen P."/>
            <person name="Goolsby J.A."/>
            <person name="Tidwell J."/>
            <person name="Bellgard S.E."/>
            <person name="Bellgard M.I."/>
        </authorList>
    </citation>
    <scope>NUCLEOTIDE SEQUENCE</scope>
    <source>
        <tissue evidence="1">Shoot tissue taken approximately 20 cm above the soil surface</tissue>
    </source>
</reference>
<protein>
    <submittedName>
        <fullName evidence="1">Uncharacterized protein</fullName>
    </submittedName>
</protein>
<reference evidence="1" key="1">
    <citation type="submission" date="2014-09" db="EMBL/GenBank/DDBJ databases">
        <authorList>
            <person name="Magalhaes I.L.F."/>
            <person name="Oliveira U."/>
            <person name="Santos F.R."/>
            <person name="Vidigal T.H.D.A."/>
            <person name="Brescovit A.D."/>
            <person name="Santos A.J."/>
        </authorList>
    </citation>
    <scope>NUCLEOTIDE SEQUENCE</scope>
    <source>
        <tissue evidence="1">Shoot tissue taken approximately 20 cm above the soil surface</tissue>
    </source>
</reference>
<organism evidence="1">
    <name type="scientific">Arundo donax</name>
    <name type="common">Giant reed</name>
    <name type="synonym">Donax arundinaceus</name>
    <dbReference type="NCBI Taxonomy" id="35708"/>
    <lineage>
        <taxon>Eukaryota</taxon>
        <taxon>Viridiplantae</taxon>
        <taxon>Streptophyta</taxon>
        <taxon>Embryophyta</taxon>
        <taxon>Tracheophyta</taxon>
        <taxon>Spermatophyta</taxon>
        <taxon>Magnoliopsida</taxon>
        <taxon>Liliopsida</taxon>
        <taxon>Poales</taxon>
        <taxon>Poaceae</taxon>
        <taxon>PACMAD clade</taxon>
        <taxon>Arundinoideae</taxon>
        <taxon>Arundineae</taxon>
        <taxon>Arundo</taxon>
    </lineage>
</organism>
<name>A0A0A8XTK2_ARUDO</name>
<dbReference type="EMBL" id="GBRH01280576">
    <property type="protein sequence ID" value="JAD17319.1"/>
    <property type="molecule type" value="Transcribed_RNA"/>
</dbReference>
<dbReference type="AlphaFoldDB" id="A0A0A8XTK2"/>